<dbReference type="AlphaFoldDB" id="A0A7J5ZL51"/>
<organism evidence="2 3">
    <name type="scientific">Ameiurus melas</name>
    <name type="common">Black bullhead</name>
    <name type="synonym">Silurus melas</name>
    <dbReference type="NCBI Taxonomy" id="219545"/>
    <lineage>
        <taxon>Eukaryota</taxon>
        <taxon>Metazoa</taxon>
        <taxon>Chordata</taxon>
        <taxon>Craniata</taxon>
        <taxon>Vertebrata</taxon>
        <taxon>Euteleostomi</taxon>
        <taxon>Actinopterygii</taxon>
        <taxon>Neopterygii</taxon>
        <taxon>Teleostei</taxon>
        <taxon>Ostariophysi</taxon>
        <taxon>Siluriformes</taxon>
        <taxon>Ictaluridae</taxon>
        <taxon>Ameiurus</taxon>
    </lineage>
</organism>
<protein>
    <submittedName>
        <fullName evidence="2">Uncharacterized protein</fullName>
    </submittedName>
</protein>
<feature type="region of interest" description="Disordered" evidence="1">
    <location>
        <begin position="1"/>
        <end position="23"/>
    </location>
</feature>
<evidence type="ECO:0000313" key="3">
    <source>
        <dbReference type="Proteomes" id="UP000593565"/>
    </source>
</evidence>
<proteinExistence type="predicted"/>
<comment type="caution">
    <text evidence="2">The sequence shown here is derived from an EMBL/GenBank/DDBJ whole genome shotgun (WGS) entry which is preliminary data.</text>
</comment>
<dbReference type="Proteomes" id="UP000593565">
    <property type="component" value="Unassembled WGS sequence"/>
</dbReference>
<sequence length="219" mass="24060">MESAEARLGYSRKRPHTPAHSQLCEDVQTETCTASGGGTSGSVGHIGPVDHQKRIKKEEPDDEDYLCNANGGWTSSSAGDIRPMDEQKHVIKDESDDEDYLCEGTSCCMGHSTSERDELSGGNKHIKEEEPEDEGYICTTTVCEMNDPQLQALGKAPGNSRHAVLALTCILGCGPLEVEWTKYMVIVLWAHLQYRKMVDMATAPLPYQKPSTEEISAEI</sequence>
<name>A0A7J5ZL51_AMEME</name>
<gene>
    <name evidence="2" type="ORF">AMELA_G00283200</name>
</gene>
<evidence type="ECO:0000313" key="2">
    <source>
        <dbReference type="EMBL" id="KAF4071190.1"/>
    </source>
</evidence>
<reference evidence="2 3" key="1">
    <citation type="submission" date="2020-02" db="EMBL/GenBank/DDBJ databases">
        <title>A chromosome-scale genome assembly of the black bullhead catfish (Ameiurus melas).</title>
        <authorList>
            <person name="Wen M."/>
            <person name="Zham M."/>
            <person name="Cabau C."/>
            <person name="Klopp C."/>
            <person name="Donnadieu C."/>
            <person name="Roques C."/>
            <person name="Bouchez O."/>
            <person name="Lampietro C."/>
            <person name="Jouanno E."/>
            <person name="Herpin A."/>
            <person name="Louis A."/>
            <person name="Berthelot C."/>
            <person name="Parey E."/>
            <person name="Roest-Crollius H."/>
            <person name="Braasch I."/>
            <person name="Postlethwait J."/>
            <person name="Robinson-Rechavi M."/>
            <person name="Echchiki A."/>
            <person name="Begum T."/>
            <person name="Montfort J."/>
            <person name="Schartl M."/>
            <person name="Bobe J."/>
            <person name="Guiguen Y."/>
        </authorList>
    </citation>
    <scope>NUCLEOTIDE SEQUENCE [LARGE SCALE GENOMIC DNA]</scope>
    <source>
        <strain evidence="2">M_S1</strain>
        <tissue evidence="2">Blood</tissue>
    </source>
</reference>
<accession>A0A7J5ZL51</accession>
<dbReference type="EMBL" id="JAAGNN010000028">
    <property type="protein sequence ID" value="KAF4071190.1"/>
    <property type="molecule type" value="Genomic_DNA"/>
</dbReference>
<keyword evidence="3" id="KW-1185">Reference proteome</keyword>
<evidence type="ECO:0000256" key="1">
    <source>
        <dbReference type="SAM" id="MobiDB-lite"/>
    </source>
</evidence>